<dbReference type="SUPFAM" id="SSF57667">
    <property type="entry name" value="beta-beta-alpha zinc fingers"/>
    <property type="match status" value="2"/>
</dbReference>
<evidence type="ECO:0000256" key="3">
    <source>
        <dbReference type="ARBA" id="ARBA00022737"/>
    </source>
</evidence>
<dbReference type="Pfam" id="PF07776">
    <property type="entry name" value="zf-AD"/>
    <property type="match status" value="1"/>
</dbReference>
<feature type="compositionally biased region" description="Acidic residues" evidence="10">
    <location>
        <begin position="193"/>
        <end position="221"/>
    </location>
</feature>
<feature type="binding site" evidence="9">
    <location>
        <position position="66"/>
    </location>
    <ligand>
        <name>Zn(2+)</name>
        <dbReference type="ChEBI" id="CHEBI:29105"/>
    </ligand>
</feature>
<evidence type="ECO:0000256" key="8">
    <source>
        <dbReference type="PROSITE-ProRule" id="PRU00042"/>
    </source>
</evidence>
<dbReference type="PANTHER" id="PTHR24399">
    <property type="entry name" value="ZINC FINGER AND BTB DOMAIN-CONTAINING"/>
    <property type="match status" value="1"/>
</dbReference>
<dbReference type="Proteomes" id="UP000069940">
    <property type="component" value="Unassembled WGS sequence"/>
</dbReference>
<dbReference type="EnsemblMetazoa" id="AALFPA23_003727.R4307">
    <property type="protein sequence ID" value="AALFPA23_003727.P4307"/>
    <property type="gene ID" value="AALFPA23_003727"/>
</dbReference>
<dbReference type="PROSITE" id="PS00028">
    <property type="entry name" value="ZINC_FINGER_C2H2_1"/>
    <property type="match status" value="4"/>
</dbReference>
<evidence type="ECO:0000256" key="2">
    <source>
        <dbReference type="ARBA" id="ARBA00022723"/>
    </source>
</evidence>
<evidence type="ECO:0000256" key="4">
    <source>
        <dbReference type="ARBA" id="ARBA00022833"/>
    </source>
</evidence>
<evidence type="ECO:0000256" key="1">
    <source>
        <dbReference type="ARBA" id="ARBA00004123"/>
    </source>
</evidence>
<feature type="domain" description="C2H2-type" evidence="11">
    <location>
        <begin position="361"/>
        <end position="388"/>
    </location>
</feature>
<dbReference type="GeneID" id="109428385"/>
<keyword evidence="5" id="KW-0805">Transcription regulation</keyword>
<feature type="domain" description="ZAD" evidence="12">
    <location>
        <begin position="17"/>
        <end position="90"/>
    </location>
</feature>
<feature type="domain" description="C2H2-type" evidence="11">
    <location>
        <begin position="274"/>
        <end position="298"/>
    </location>
</feature>
<comment type="subcellular location">
    <subcellularLocation>
        <location evidence="1">Nucleus</location>
    </subcellularLocation>
</comment>
<feature type="domain" description="C2H2-type" evidence="11">
    <location>
        <begin position="305"/>
        <end position="332"/>
    </location>
</feature>
<dbReference type="SMART" id="SM00868">
    <property type="entry name" value="zf-AD"/>
    <property type="match status" value="1"/>
</dbReference>
<evidence type="ECO:0000256" key="7">
    <source>
        <dbReference type="ARBA" id="ARBA00023242"/>
    </source>
</evidence>
<accession>A0ABM1XXE7</accession>
<reference evidence="14" key="1">
    <citation type="journal article" date="2015" name="Proc. Natl. Acad. Sci. U.S.A.">
        <title>Genome sequence of the Asian Tiger mosquito, Aedes albopictus, reveals insights into its biology, genetics, and evolution.</title>
        <authorList>
            <person name="Chen X.G."/>
            <person name="Jiang X."/>
            <person name="Gu J."/>
            <person name="Xu M."/>
            <person name="Wu Y."/>
            <person name="Deng Y."/>
            <person name="Zhang C."/>
            <person name="Bonizzoni M."/>
            <person name="Dermauw W."/>
            <person name="Vontas J."/>
            <person name="Armbruster P."/>
            <person name="Huang X."/>
            <person name="Yang Y."/>
            <person name="Zhang H."/>
            <person name="He W."/>
            <person name="Peng H."/>
            <person name="Liu Y."/>
            <person name="Wu K."/>
            <person name="Chen J."/>
            <person name="Lirakis M."/>
            <person name="Topalis P."/>
            <person name="Van Leeuwen T."/>
            <person name="Hall A.B."/>
            <person name="Jiang X."/>
            <person name="Thorpe C."/>
            <person name="Mueller R.L."/>
            <person name="Sun C."/>
            <person name="Waterhouse R.M."/>
            <person name="Yan G."/>
            <person name="Tu Z.J."/>
            <person name="Fang X."/>
            <person name="James A.A."/>
        </authorList>
    </citation>
    <scope>NUCLEOTIDE SEQUENCE [LARGE SCALE GENOMIC DNA]</scope>
    <source>
        <strain evidence="14">Foshan</strain>
    </source>
</reference>
<keyword evidence="4 9" id="KW-0862">Zinc</keyword>
<protein>
    <recommendedName>
        <fullName evidence="15">C2h2-type zn-finger protein</fullName>
    </recommendedName>
</protein>
<dbReference type="Pfam" id="PF00096">
    <property type="entry name" value="zf-C2H2"/>
    <property type="match status" value="2"/>
</dbReference>
<evidence type="ECO:0000256" key="6">
    <source>
        <dbReference type="ARBA" id="ARBA00023163"/>
    </source>
</evidence>
<evidence type="ECO:0000313" key="13">
    <source>
        <dbReference type="EnsemblMetazoa" id="AALFPA23_003727.P4307"/>
    </source>
</evidence>
<dbReference type="SMART" id="SM00355">
    <property type="entry name" value="ZnF_C2H2"/>
    <property type="match status" value="5"/>
</dbReference>
<dbReference type="SUPFAM" id="SSF57716">
    <property type="entry name" value="Glucocorticoid receptor-like (DNA-binding domain)"/>
    <property type="match status" value="1"/>
</dbReference>
<evidence type="ECO:0000313" key="14">
    <source>
        <dbReference type="Proteomes" id="UP000069940"/>
    </source>
</evidence>
<evidence type="ECO:0000256" key="5">
    <source>
        <dbReference type="ARBA" id="ARBA00023015"/>
    </source>
</evidence>
<feature type="region of interest" description="Disordered" evidence="10">
    <location>
        <begin position="191"/>
        <end position="236"/>
    </location>
</feature>
<keyword evidence="14" id="KW-1185">Reference proteome</keyword>
<dbReference type="RefSeq" id="XP_062700228.1">
    <property type="nucleotide sequence ID" value="XM_062844244.1"/>
</dbReference>
<proteinExistence type="predicted"/>
<dbReference type="PROSITE" id="PS50157">
    <property type="entry name" value="ZINC_FINGER_C2H2_2"/>
    <property type="match status" value="4"/>
</dbReference>
<dbReference type="Gene3D" id="3.30.160.60">
    <property type="entry name" value="Classic Zinc Finger"/>
    <property type="match status" value="3"/>
</dbReference>
<name>A0ABM1XXE7_AEDAL</name>
<feature type="binding site" evidence="9">
    <location>
        <position position="63"/>
    </location>
    <ligand>
        <name>Zn(2+)</name>
        <dbReference type="ChEBI" id="CHEBI:29105"/>
    </ligand>
</feature>
<feature type="domain" description="C2H2-type" evidence="11">
    <location>
        <begin position="333"/>
        <end position="360"/>
    </location>
</feature>
<feature type="binding site" evidence="9">
    <location>
        <position position="22"/>
    </location>
    <ligand>
        <name>Zn(2+)</name>
        <dbReference type="ChEBI" id="CHEBI:29105"/>
    </ligand>
</feature>
<dbReference type="PROSITE" id="PS51915">
    <property type="entry name" value="ZAD"/>
    <property type="match status" value="1"/>
</dbReference>
<feature type="compositionally biased region" description="Acidic residues" evidence="10">
    <location>
        <begin position="157"/>
        <end position="174"/>
    </location>
</feature>
<dbReference type="PANTHER" id="PTHR24399:SF23">
    <property type="entry name" value="C2H2-TYPE DOMAIN-CONTAINING PROTEIN"/>
    <property type="match status" value="1"/>
</dbReference>
<reference evidence="13" key="2">
    <citation type="submission" date="2025-05" db="UniProtKB">
        <authorList>
            <consortium name="EnsemblMetazoa"/>
        </authorList>
    </citation>
    <scope>IDENTIFICATION</scope>
    <source>
        <strain evidence="13">Foshan</strain>
    </source>
</reference>
<dbReference type="InterPro" id="IPR036236">
    <property type="entry name" value="Znf_C2H2_sf"/>
</dbReference>
<feature type="region of interest" description="Disordered" evidence="10">
    <location>
        <begin position="151"/>
        <end position="175"/>
    </location>
</feature>
<evidence type="ECO:0008006" key="15">
    <source>
        <dbReference type="Google" id="ProtNLM"/>
    </source>
</evidence>
<keyword evidence="6" id="KW-0804">Transcription</keyword>
<evidence type="ECO:0000259" key="12">
    <source>
        <dbReference type="PROSITE" id="PS51915"/>
    </source>
</evidence>
<feature type="binding site" evidence="9">
    <location>
        <position position="19"/>
    </location>
    <ligand>
        <name>Zn(2+)</name>
        <dbReference type="ChEBI" id="CHEBI:29105"/>
    </ligand>
</feature>
<dbReference type="EnsemblMetazoa" id="AALFPA23_003727.R4306">
    <property type="protein sequence ID" value="AALFPA23_003727.P4306"/>
    <property type="gene ID" value="AALFPA23_003727"/>
</dbReference>
<organism evidence="13 14">
    <name type="scientific">Aedes albopictus</name>
    <name type="common">Asian tiger mosquito</name>
    <name type="synonym">Stegomyia albopicta</name>
    <dbReference type="NCBI Taxonomy" id="7160"/>
    <lineage>
        <taxon>Eukaryota</taxon>
        <taxon>Metazoa</taxon>
        <taxon>Ecdysozoa</taxon>
        <taxon>Arthropoda</taxon>
        <taxon>Hexapoda</taxon>
        <taxon>Insecta</taxon>
        <taxon>Pterygota</taxon>
        <taxon>Neoptera</taxon>
        <taxon>Endopterygota</taxon>
        <taxon>Diptera</taxon>
        <taxon>Nematocera</taxon>
        <taxon>Culicoidea</taxon>
        <taxon>Culicidae</taxon>
        <taxon>Culicinae</taxon>
        <taxon>Aedini</taxon>
        <taxon>Aedes</taxon>
        <taxon>Stegomyia</taxon>
    </lineage>
</organism>
<keyword evidence="7" id="KW-0539">Nucleus</keyword>
<evidence type="ECO:0000256" key="9">
    <source>
        <dbReference type="PROSITE-ProRule" id="PRU01263"/>
    </source>
</evidence>
<dbReference type="RefSeq" id="XP_019559654.2">
    <property type="nucleotide sequence ID" value="XM_019704109.3"/>
</dbReference>
<dbReference type="InterPro" id="IPR012934">
    <property type="entry name" value="Znf_AD"/>
</dbReference>
<keyword evidence="3" id="KW-0677">Repeat</keyword>
<keyword evidence="2 9" id="KW-0479">Metal-binding</keyword>
<sequence length="410" mass="47594">MTEQSPVAKRTYTRRSPLCRLCMQQYPKNDLQEIFSRGSPWKKRIFRATGIKPHRNDPVTRMCSTCRMMVDTIVTFQEICQQTELLMRKGSGAGPIVVADDQRWDKVAGLIESLFKGVSQQRQAVMLVNSTDGGDGATTTIETEQEIFQVSQVDVPPGEEEYLQEESGEEEEDASVMGALVEQLPLDIKKEEEEVEEEENDQDSDYQYEDEQESDEEDSEDEQRKPKKKRNRKRENELNRLARTAKVVCDTCGELVSQVSLEGHLNRHLGVKPFVCEIEGCGRQLYSKYSLQQHRHLHKSIMRYYDCPDCGKRMKGTSCWMRHKKMHTEEPKHECNVCGKKFRRKFGLKLHSVVHTGVAQFPCEICGKRFNVKHNLGAHYKTHKRNGTWPEMQTKEEYHQEIYYTSEQNN</sequence>
<evidence type="ECO:0000259" key="11">
    <source>
        <dbReference type="PROSITE" id="PS50157"/>
    </source>
</evidence>
<keyword evidence="8" id="KW-0863">Zinc-finger</keyword>
<dbReference type="InterPro" id="IPR013087">
    <property type="entry name" value="Znf_C2H2_type"/>
</dbReference>
<evidence type="ECO:0000256" key="10">
    <source>
        <dbReference type="SAM" id="MobiDB-lite"/>
    </source>
</evidence>